<evidence type="ECO:0000256" key="1">
    <source>
        <dbReference type="ARBA" id="ARBA00000085"/>
    </source>
</evidence>
<evidence type="ECO:0000256" key="4">
    <source>
        <dbReference type="ARBA" id="ARBA00022679"/>
    </source>
</evidence>
<dbReference type="SMART" id="SM00387">
    <property type="entry name" value="HATPase_c"/>
    <property type="match status" value="1"/>
</dbReference>
<dbReference type="SUPFAM" id="SSF47384">
    <property type="entry name" value="Homodimeric domain of signal transducing histidine kinase"/>
    <property type="match status" value="1"/>
</dbReference>
<keyword evidence="9" id="KW-1133">Transmembrane helix</keyword>
<keyword evidence="12" id="KW-1185">Reference proteome</keyword>
<organism evidence="11 12">
    <name type="scientific">Halobacteriovorax vibrionivorans</name>
    <dbReference type="NCBI Taxonomy" id="2152716"/>
    <lineage>
        <taxon>Bacteria</taxon>
        <taxon>Pseudomonadati</taxon>
        <taxon>Bdellovibrionota</taxon>
        <taxon>Bacteriovoracia</taxon>
        <taxon>Bacteriovoracales</taxon>
        <taxon>Halobacteriovoraceae</taxon>
        <taxon>Halobacteriovorax</taxon>
    </lineage>
</organism>
<evidence type="ECO:0000259" key="10">
    <source>
        <dbReference type="PROSITE" id="PS50109"/>
    </source>
</evidence>
<dbReference type="PRINTS" id="PR00344">
    <property type="entry name" value="BCTRLSENSOR"/>
</dbReference>
<evidence type="ECO:0000256" key="9">
    <source>
        <dbReference type="SAM" id="Phobius"/>
    </source>
</evidence>
<comment type="caution">
    <text evidence="11">The sequence shown here is derived from an EMBL/GenBank/DDBJ whole genome shotgun (WGS) entry which is preliminary data.</text>
</comment>
<dbReference type="GO" id="GO:0016301">
    <property type="term" value="F:kinase activity"/>
    <property type="evidence" value="ECO:0007669"/>
    <property type="project" value="UniProtKB-KW"/>
</dbReference>
<dbReference type="Gene3D" id="1.10.287.130">
    <property type="match status" value="1"/>
</dbReference>
<evidence type="ECO:0000256" key="3">
    <source>
        <dbReference type="ARBA" id="ARBA00022553"/>
    </source>
</evidence>
<keyword evidence="6 11" id="KW-0418">Kinase</keyword>
<accession>A0ABY0IHI0</accession>
<dbReference type="Proteomes" id="UP000443582">
    <property type="component" value="Unassembled WGS sequence"/>
</dbReference>
<evidence type="ECO:0000256" key="5">
    <source>
        <dbReference type="ARBA" id="ARBA00022741"/>
    </source>
</evidence>
<dbReference type="CDD" id="cd00082">
    <property type="entry name" value="HisKA"/>
    <property type="match status" value="1"/>
</dbReference>
<feature type="transmembrane region" description="Helical" evidence="9">
    <location>
        <begin position="149"/>
        <end position="176"/>
    </location>
</feature>
<name>A0ABY0IHI0_9BACT</name>
<reference evidence="12" key="1">
    <citation type="journal article" date="2019" name="Int. J. Syst. Evol. Microbiol.">
        <title>Halobacteriovorax valvorus sp. nov., a novel prokaryotic predator isolated from coastal seawater of China.</title>
        <authorList>
            <person name="Chen M.-X."/>
        </authorList>
    </citation>
    <scope>NUCLEOTIDE SEQUENCE [LARGE SCALE GENOMIC DNA]</scope>
    <source>
        <strain evidence="12">BL9</strain>
    </source>
</reference>
<evidence type="ECO:0000256" key="7">
    <source>
        <dbReference type="ARBA" id="ARBA00022840"/>
    </source>
</evidence>
<dbReference type="InterPro" id="IPR036890">
    <property type="entry name" value="HATPase_C_sf"/>
</dbReference>
<feature type="domain" description="Histidine kinase" evidence="10">
    <location>
        <begin position="268"/>
        <end position="479"/>
    </location>
</feature>
<dbReference type="Pfam" id="PF02518">
    <property type="entry name" value="HATPase_c"/>
    <property type="match status" value="1"/>
</dbReference>
<dbReference type="SMART" id="SM00388">
    <property type="entry name" value="HisKA"/>
    <property type="match status" value="1"/>
</dbReference>
<keyword evidence="8" id="KW-0902">Two-component regulatory system</keyword>
<keyword evidence="7" id="KW-0067">ATP-binding</keyword>
<dbReference type="SUPFAM" id="SSF55874">
    <property type="entry name" value="ATPase domain of HSP90 chaperone/DNA topoisomerase II/histidine kinase"/>
    <property type="match status" value="1"/>
</dbReference>
<dbReference type="InterPro" id="IPR004358">
    <property type="entry name" value="Sig_transdc_His_kin-like_C"/>
</dbReference>
<comment type="catalytic activity">
    <reaction evidence="1">
        <text>ATP + protein L-histidine = ADP + protein N-phospho-L-histidine.</text>
        <dbReference type="EC" id="2.7.13.3"/>
    </reaction>
</comment>
<dbReference type="EC" id="2.7.13.3" evidence="2"/>
<dbReference type="EMBL" id="QDKL01000001">
    <property type="protein sequence ID" value="RZF22401.1"/>
    <property type="molecule type" value="Genomic_DNA"/>
</dbReference>
<evidence type="ECO:0000313" key="11">
    <source>
        <dbReference type="EMBL" id="RZF22401.1"/>
    </source>
</evidence>
<dbReference type="InterPro" id="IPR003594">
    <property type="entry name" value="HATPase_dom"/>
</dbReference>
<keyword evidence="9" id="KW-0812">Transmembrane</keyword>
<evidence type="ECO:0000313" key="12">
    <source>
        <dbReference type="Proteomes" id="UP000443582"/>
    </source>
</evidence>
<dbReference type="RefSeq" id="WP_114705346.1">
    <property type="nucleotide sequence ID" value="NZ_QDKL01000001.1"/>
</dbReference>
<keyword evidence="9" id="KW-0472">Membrane</keyword>
<dbReference type="InterPro" id="IPR005467">
    <property type="entry name" value="His_kinase_dom"/>
</dbReference>
<keyword evidence="4" id="KW-0808">Transferase</keyword>
<dbReference type="Pfam" id="PF00512">
    <property type="entry name" value="HisKA"/>
    <property type="match status" value="1"/>
</dbReference>
<protein>
    <recommendedName>
        <fullName evidence="2">histidine kinase</fullName>
        <ecNumber evidence="2">2.7.13.3</ecNumber>
    </recommendedName>
</protein>
<dbReference type="InterPro" id="IPR003661">
    <property type="entry name" value="HisK_dim/P_dom"/>
</dbReference>
<evidence type="ECO:0000256" key="2">
    <source>
        <dbReference type="ARBA" id="ARBA00012438"/>
    </source>
</evidence>
<sequence>MKPTIKRSSYLIPMIVGVVLCLCFSGLAFIVFDRYIKQNDIDFKEHRKSISKQIVESLKVPVWNLNSQYIGNISQAFIYDDEESVVSIKIEDEEGNLLSEVNREHPVGNGVLPHQIMTEEFDIIYRDRLIGKAIIDFSNISIVRDSGKIFSFLGLWFSLTLFFTLLIVAIVCYYLLIKPLNYFVSTLKRNANGEYGIVKEDFYLSELSILAKTLNYATKEIKFRDEKLQQYNDELGERIAEKSRELYIQKERSLVSERLASLGQMAAGIAHEINNPLFIISGNIARLKRQLGDDSSKANDFLSKIDNATTRISEIVTSMKTLSRSDSLNEKEFVEVKELESIVGTICNSRLTEKNIEMSFHYEDGHRVYANKTQLYQVLVNLINNSIDAVENLDERFIHVKFFNTESKQIVEVVDSGDGIPQEIVHRIMDPFFTTKDVNKGTGLGLSLSHEMMVKNGGELIYDDSSKKTTFTLTLPLSTGVN</sequence>
<feature type="transmembrane region" description="Helical" evidence="9">
    <location>
        <begin position="12"/>
        <end position="32"/>
    </location>
</feature>
<dbReference type="Gene3D" id="3.30.565.10">
    <property type="entry name" value="Histidine kinase-like ATPase, C-terminal domain"/>
    <property type="match status" value="1"/>
</dbReference>
<gene>
    <name evidence="11" type="ORF">DAY19_01120</name>
</gene>
<dbReference type="PROSITE" id="PS50109">
    <property type="entry name" value="HIS_KIN"/>
    <property type="match status" value="1"/>
</dbReference>
<dbReference type="InterPro" id="IPR036097">
    <property type="entry name" value="HisK_dim/P_sf"/>
</dbReference>
<dbReference type="PANTHER" id="PTHR43065">
    <property type="entry name" value="SENSOR HISTIDINE KINASE"/>
    <property type="match status" value="1"/>
</dbReference>
<keyword evidence="5" id="KW-0547">Nucleotide-binding</keyword>
<evidence type="ECO:0000256" key="6">
    <source>
        <dbReference type="ARBA" id="ARBA00022777"/>
    </source>
</evidence>
<keyword evidence="3" id="KW-0597">Phosphoprotein</keyword>
<proteinExistence type="predicted"/>
<dbReference type="PANTHER" id="PTHR43065:SF10">
    <property type="entry name" value="PEROXIDE STRESS-ACTIVATED HISTIDINE KINASE MAK3"/>
    <property type="match status" value="1"/>
</dbReference>
<evidence type="ECO:0000256" key="8">
    <source>
        <dbReference type="ARBA" id="ARBA00023012"/>
    </source>
</evidence>